<name>A0A3L8NYF2_9ACTN</name>
<dbReference type="RefSeq" id="WP_121807239.1">
    <property type="nucleotide sequence ID" value="NZ_RDBE01000010.1"/>
</dbReference>
<keyword evidence="5" id="KW-1185">Reference proteome</keyword>
<dbReference type="EMBL" id="RDBE01000010">
    <property type="protein sequence ID" value="RLV47732.1"/>
    <property type="molecule type" value="Genomic_DNA"/>
</dbReference>
<evidence type="ECO:0000313" key="5">
    <source>
        <dbReference type="Proteomes" id="UP000281708"/>
    </source>
</evidence>
<dbReference type="InterPro" id="IPR050109">
    <property type="entry name" value="HTH-type_TetR-like_transc_reg"/>
</dbReference>
<accession>A0A3L8NYF2</accession>
<comment type="caution">
    <text evidence="4">The sequence shown here is derived from an EMBL/GenBank/DDBJ whole genome shotgun (WGS) entry which is preliminary data.</text>
</comment>
<dbReference type="InterPro" id="IPR041474">
    <property type="entry name" value="NicS_C"/>
</dbReference>
<dbReference type="PANTHER" id="PTHR30328">
    <property type="entry name" value="TRANSCRIPTIONAL REPRESSOR"/>
    <property type="match status" value="1"/>
</dbReference>
<dbReference type="PRINTS" id="PR00455">
    <property type="entry name" value="HTHTETR"/>
</dbReference>
<evidence type="ECO:0000313" key="4">
    <source>
        <dbReference type="EMBL" id="RLV47732.1"/>
    </source>
</evidence>
<dbReference type="Pfam" id="PF17938">
    <property type="entry name" value="TetR_C_29"/>
    <property type="match status" value="1"/>
</dbReference>
<protein>
    <submittedName>
        <fullName evidence="4">TetR/AcrR family transcriptional regulator</fullName>
    </submittedName>
</protein>
<dbReference type="SUPFAM" id="SSF48498">
    <property type="entry name" value="Tetracyclin repressor-like, C-terminal domain"/>
    <property type="match status" value="1"/>
</dbReference>
<dbReference type="SUPFAM" id="SSF46689">
    <property type="entry name" value="Homeodomain-like"/>
    <property type="match status" value="1"/>
</dbReference>
<dbReference type="Proteomes" id="UP000281708">
    <property type="component" value="Unassembled WGS sequence"/>
</dbReference>
<reference evidence="4 5" key="1">
    <citation type="submission" date="2018-10" db="EMBL/GenBank/DDBJ databases">
        <title>Marmoricola sp. 4Q3S-7 whole genome shotgun sequence.</title>
        <authorList>
            <person name="Li F."/>
        </authorList>
    </citation>
    <scope>NUCLEOTIDE SEQUENCE [LARGE SCALE GENOMIC DNA]</scope>
    <source>
        <strain evidence="4 5">4Q3S-7</strain>
    </source>
</reference>
<dbReference type="Gene3D" id="1.10.357.10">
    <property type="entry name" value="Tetracycline Repressor, domain 2"/>
    <property type="match status" value="1"/>
</dbReference>
<dbReference type="InterPro" id="IPR009057">
    <property type="entry name" value="Homeodomain-like_sf"/>
</dbReference>
<dbReference type="AlphaFoldDB" id="A0A3L8NYF2"/>
<dbReference type="InterPro" id="IPR036271">
    <property type="entry name" value="Tet_transcr_reg_TetR-rel_C_sf"/>
</dbReference>
<dbReference type="GO" id="GO:0003677">
    <property type="term" value="F:DNA binding"/>
    <property type="evidence" value="ECO:0007669"/>
    <property type="project" value="UniProtKB-UniRule"/>
</dbReference>
<evidence type="ECO:0000256" key="1">
    <source>
        <dbReference type="ARBA" id="ARBA00023125"/>
    </source>
</evidence>
<proteinExistence type="predicted"/>
<dbReference type="GO" id="GO:0006355">
    <property type="term" value="P:regulation of DNA-templated transcription"/>
    <property type="evidence" value="ECO:0007669"/>
    <property type="project" value="UniProtKB-ARBA"/>
</dbReference>
<keyword evidence="1 2" id="KW-0238">DNA-binding</keyword>
<organism evidence="4 5">
    <name type="scientific">Nocardioides mangrovicus</name>
    <dbReference type="NCBI Taxonomy" id="2478913"/>
    <lineage>
        <taxon>Bacteria</taxon>
        <taxon>Bacillati</taxon>
        <taxon>Actinomycetota</taxon>
        <taxon>Actinomycetes</taxon>
        <taxon>Propionibacteriales</taxon>
        <taxon>Nocardioidaceae</taxon>
        <taxon>Nocardioides</taxon>
    </lineage>
</organism>
<sequence length="211" mass="23978">MASEVQPRVRDAERTRAELLEVATQVFAEDGFSGARVDEIAERTRTTKRMLYYYFGSKENLYLAVLENAYLGIREAEQRLDVGDLEPADAVRRLAELTFDHHRAHPAFIRLVSIENIHRGGSISQLDSLRRVANPAVTLLEQILERGREAGVFRHDVDALDVHLVISSYCVFQVANRYTFKHLFGRDLQAASQRERLRAVIGDVVVAWLTA</sequence>
<dbReference type="PROSITE" id="PS50977">
    <property type="entry name" value="HTH_TETR_2"/>
    <property type="match status" value="1"/>
</dbReference>
<feature type="DNA-binding region" description="H-T-H motif" evidence="2">
    <location>
        <begin position="36"/>
        <end position="55"/>
    </location>
</feature>
<dbReference type="Pfam" id="PF00440">
    <property type="entry name" value="TetR_N"/>
    <property type="match status" value="1"/>
</dbReference>
<evidence type="ECO:0000256" key="2">
    <source>
        <dbReference type="PROSITE-ProRule" id="PRU00335"/>
    </source>
</evidence>
<gene>
    <name evidence="4" type="ORF">D9V37_16440</name>
</gene>
<evidence type="ECO:0000259" key="3">
    <source>
        <dbReference type="PROSITE" id="PS50977"/>
    </source>
</evidence>
<feature type="domain" description="HTH tetR-type" evidence="3">
    <location>
        <begin position="13"/>
        <end position="73"/>
    </location>
</feature>
<dbReference type="InterPro" id="IPR001647">
    <property type="entry name" value="HTH_TetR"/>
</dbReference>
<dbReference type="PANTHER" id="PTHR30328:SF54">
    <property type="entry name" value="HTH-TYPE TRANSCRIPTIONAL REPRESSOR SCO4008"/>
    <property type="match status" value="1"/>
</dbReference>
<dbReference type="OrthoDB" id="4726108at2"/>